<feature type="domain" description="Nudix hydrolase" evidence="3">
    <location>
        <begin position="189"/>
        <end position="323"/>
    </location>
</feature>
<evidence type="ECO:0000256" key="1">
    <source>
        <dbReference type="ARBA" id="ARBA00001946"/>
    </source>
</evidence>
<keyword evidence="5" id="KW-1185">Reference proteome</keyword>
<reference evidence="5" key="1">
    <citation type="submission" date="2016-10" db="EMBL/GenBank/DDBJ databases">
        <authorList>
            <person name="Varghese N."/>
        </authorList>
    </citation>
    <scope>NUCLEOTIDE SEQUENCE [LARGE SCALE GENOMIC DNA]</scope>
    <source>
        <strain evidence="5">DSM 45096 / BCRC 16803 / CGMCC 4.1857 / CIP 109030 / JCM 12277 / KCTC 19219 / NBRC 100920 / 33214</strain>
    </source>
</reference>
<keyword evidence="2" id="KW-0378">Hydrolase</keyword>
<evidence type="ECO:0000259" key="3">
    <source>
        <dbReference type="PROSITE" id="PS51462"/>
    </source>
</evidence>
<dbReference type="PANTHER" id="PTHR43046:SF14">
    <property type="entry name" value="MUTT_NUDIX FAMILY PROTEIN"/>
    <property type="match status" value="1"/>
</dbReference>
<evidence type="ECO:0000313" key="5">
    <source>
        <dbReference type="Proteomes" id="UP000183015"/>
    </source>
</evidence>
<dbReference type="EMBL" id="FOAZ01000076">
    <property type="protein sequence ID" value="SEM85330.1"/>
    <property type="molecule type" value="Genomic_DNA"/>
</dbReference>
<sequence>MPPAPTHIRDLVQAYLQRHPGERAALTPLLALLDTGPAPTSRATLPAHVTCSAVVIRPDRTVLHIHHKATGLVICPGGHVEDGDETLLATALREVHEEAGIPPGALCLTPQALAGPIDIDINNIDANPAKGESAHQHYDFRFAFCLLPDAAEVALQPEEVTGAEWRPLDRVASPSLRAKLAAAAVTGEAEPVNASILIHDGAGHYLLHLRDNYPGRIWAPGEWSLLGGGREPQDATLTDTLLRELAEEAPGLALTDLQPFSVERVTGVDGLCVPIRIHTARWGGDPDTADLREGVMLRWFTPDMLHRLLLRPSTIELVNRHAAEHPAATRPAKVPGSQAVRNVVGVHLYLEDDQGRVMLGLRHPDSAFAPNTWHLLAGHCEQESAVACLIREAEEEAGLVLDPADVEFAHAVHLVDSPGAQPRLGLFFKVRSWKGTPELREPDRCTAWKWWDPDDLPEQLVPYTRDAIAGIRAGRAYTELGW</sequence>
<dbReference type="InterPro" id="IPR015797">
    <property type="entry name" value="NUDIX_hydrolase-like_dom_sf"/>
</dbReference>
<protein>
    <submittedName>
        <fullName evidence="4">ADP-ribose pyrophosphatase YjhB, NUDIX family</fullName>
    </submittedName>
</protein>
<dbReference type="Gene3D" id="3.90.79.10">
    <property type="entry name" value="Nucleoside Triphosphate Pyrophosphohydrolase"/>
    <property type="match status" value="3"/>
</dbReference>
<dbReference type="PANTHER" id="PTHR43046">
    <property type="entry name" value="GDP-MANNOSE MANNOSYL HYDROLASE"/>
    <property type="match status" value="1"/>
</dbReference>
<dbReference type="STRING" id="235985.SAMN05414137_1763"/>
<dbReference type="GO" id="GO:0016787">
    <property type="term" value="F:hydrolase activity"/>
    <property type="evidence" value="ECO:0007669"/>
    <property type="project" value="UniProtKB-KW"/>
</dbReference>
<name>A0A1H8BR30_STRJI</name>
<feature type="domain" description="Nudix hydrolase" evidence="3">
    <location>
        <begin position="46"/>
        <end position="189"/>
    </location>
</feature>
<dbReference type="Pfam" id="PF00293">
    <property type="entry name" value="NUDIX"/>
    <property type="match status" value="3"/>
</dbReference>
<comment type="cofactor">
    <cofactor evidence="1">
        <name>Mg(2+)</name>
        <dbReference type="ChEBI" id="CHEBI:18420"/>
    </cofactor>
</comment>
<evidence type="ECO:0000313" key="4">
    <source>
        <dbReference type="EMBL" id="SEM85330.1"/>
    </source>
</evidence>
<dbReference type="SUPFAM" id="SSF55811">
    <property type="entry name" value="Nudix"/>
    <property type="match status" value="3"/>
</dbReference>
<dbReference type="RefSeq" id="WP_042449571.1">
    <property type="nucleotide sequence ID" value="NZ_BBPN01000016.1"/>
</dbReference>
<dbReference type="AlphaFoldDB" id="A0A1H8BR30"/>
<dbReference type="CDD" id="cd03674">
    <property type="entry name" value="NUDIX_Hydrolase"/>
    <property type="match status" value="1"/>
</dbReference>
<dbReference type="CDD" id="cd04683">
    <property type="entry name" value="NUDIX_Hydrolase"/>
    <property type="match status" value="1"/>
</dbReference>
<proteinExistence type="predicted"/>
<dbReference type="eggNOG" id="COG1051">
    <property type="taxonomic scope" value="Bacteria"/>
</dbReference>
<dbReference type="Proteomes" id="UP000183015">
    <property type="component" value="Unassembled WGS sequence"/>
</dbReference>
<gene>
    <name evidence="4" type="ORF">SAMN05414137_1763</name>
</gene>
<dbReference type="OrthoDB" id="21568at2"/>
<evidence type="ECO:0000256" key="2">
    <source>
        <dbReference type="ARBA" id="ARBA00022801"/>
    </source>
</evidence>
<feature type="domain" description="Nudix hydrolase" evidence="3">
    <location>
        <begin position="339"/>
        <end position="473"/>
    </location>
</feature>
<organism evidence="4 5">
    <name type="scientific">Streptacidiphilus jiangxiensis</name>
    <dbReference type="NCBI Taxonomy" id="235985"/>
    <lineage>
        <taxon>Bacteria</taxon>
        <taxon>Bacillati</taxon>
        <taxon>Actinomycetota</taxon>
        <taxon>Actinomycetes</taxon>
        <taxon>Kitasatosporales</taxon>
        <taxon>Streptomycetaceae</taxon>
        <taxon>Streptacidiphilus</taxon>
    </lineage>
</organism>
<dbReference type="PROSITE" id="PS51462">
    <property type="entry name" value="NUDIX"/>
    <property type="match status" value="3"/>
</dbReference>
<accession>A0A1H8BR30</accession>
<dbReference type="InterPro" id="IPR000086">
    <property type="entry name" value="NUDIX_hydrolase_dom"/>
</dbReference>